<keyword evidence="1" id="KW-0812">Transmembrane</keyword>
<dbReference type="HOGENOM" id="CLU_2575617_0_0_1"/>
<reference evidence="2 3" key="1">
    <citation type="submission" date="2014-04" db="EMBL/GenBank/DDBJ databases">
        <authorList>
            <consortium name="DOE Joint Genome Institute"/>
            <person name="Kuo A."/>
            <person name="Girlanda M."/>
            <person name="Perotto S."/>
            <person name="Kohler A."/>
            <person name="Nagy L.G."/>
            <person name="Floudas D."/>
            <person name="Copeland A."/>
            <person name="Barry K.W."/>
            <person name="Cichocki N."/>
            <person name="Veneault-Fourrey C."/>
            <person name="LaButti K."/>
            <person name="Lindquist E.A."/>
            <person name="Lipzen A."/>
            <person name="Lundell T."/>
            <person name="Morin E."/>
            <person name="Murat C."/>
            <person name="Sun H."/>
            <person name="Tunlid A."/>
            <person name="Henrissat B."/>
            <person name="Grigoriev I.V."/>
            <person name="Hibbett D.S."/>
            <person name="Martin F."/>
            <person name="Nordberg H.P."/>
            <person name="Cantor M.N."/>
            <person name="Hua S.X."/>
        </authorList>
    </citation>
    <scope>NUCLEOTIDE SEQUENCE [LARGE SCALE GENOMIC DNA]</scope>
    <source>
        <strain evidence="2 3">MUT 4182</strain>
    </source>
</reference>
<organism evidence="2 3">
    <name type="scientific">Tulasnella calospora MUT 4182</name>
    <dbReference type="NCBI Taxonomy" id="1051891"/>
    <lineage>
        <taxon>Eukaryota</taxon>
        <taxon>Fungi</taxon>
        <taxon>Dikarya</taxon>
        <taxon>Basidiomycota</taxon>
        <taxon>Agaricomycotina</taxon>
        <taxon>Agaricomycetes</taxon>
        <taxon>Cantharellales</taxon>
        <taxon>Tulasnellaceae</taxon>
        <taxon>Tulasnella</taxon>
    </lineage>
</organism>
<protein>
    <submittedName>
        <fullName evidence="2">Uncharacterized protein</fullName>
    </submittedName>
</protein>
<sequence>MPFTELPGLWISNVTTAKQLQLVEERQISFFGTAIPSLIDGKLKMLLGCLIYLVAVFVAATLVPGEALKAPTDHINPDDPN</sequence>
<evidence type="ECO:0000256" key="1">
    <source>
        <dbReference type="SAM" id="Phobius"/>
    </source>
</evidence>
<dbReference type="AlphaFoldDB" id="A0A0C3Q3H3"/>
<keyword evidence="3" id="KW-1185">Reference proteome</keyword>
<name>A0A0C3Q3H3_9AGAM</name>
<keyword evidence="1" id="KW-1133">Transmembrane helix</keyword>
<evidence type="ECO:0000313" key="3">
    <source>
        <dbReference type="Proteomes" id="UP000054248"/>
    </source>
</evidence>
<gene>
    <name evidence="2" type="ORF">M407DRAFT_33185</name>
</gene>
<dbReference type="Proteomes" id="UP000054248">
    <property type="component" value="Unassembled WGS sequence"/>
</dbReference>
<feature type="transmembrane region" description="Helical" evidence="1">
    <location>
        <begin position="45"/>
        <end position="63"/>
    </location>
</feature>
<reference evidence="3" key="2">
    <citation type="submission" date="2015-01" db="EMBL/GenBank/DDBJ databases">
        <title>Evolutionary Origins and Diversification of the Mycorrhizal Mutualists.</title>
        <authorList>
            <consortium name="DOE Joint Genome Institute"/>
            <consortium name="Mycorrhizal Genomics Consortium"/>
            <person name="Kohler A."/>
            <person name="Kuo A."/>
            <person name="Nagy L.G."/>
            <person name="Floudas D."/>
            <person name="Copeland A."/>
            <person name="Barry K.W."/>
            <person name="Cichocki N."/>
            <person name="Veneault-Fourrey C."/>
            <person name="LaButti K."/>
            <person name="Lindquist E.A."/>
            <person name="Lipzen A."/>
            <person name="Lundell T."/>
            <person name="Morin E."/>
            <person name="Murat C."/>
            <person name="Riley R."/>
            <person name="Ohm R."/>
            <person name="Sun H."/>
            <person name="Tunlid A."/>
            <person name="Henrissat B."/>
            <person name="Grigoriev I.V."/>
            <person name="Hibbett D.S."/>
            <person name="Martin F."/>
        </authorList>
    </citation>
    <scope>NUCLEOTIDE SEQUENCE [LARGE SCALE GENOMIC DNA]</scope>
    <source>
        <strain evidence="3">MUT 4182</strain>
    </source>
</reference>
<proteinExistence type="predicted"/>
<keyword evidence="1" id="KW-0472">Membrane</keyword>
<evidence type="ECO:0000313" key="2">
    <source>
        <dbReference type="EMBL" id="KIO17164.1"/>
    </source>
</evidence>
<dbReference type="EMBL" id="KN823421">
    <property type="protein sequence ID" value="KIO17164.1"/>
    <property type="molecule type" value="Genomic_DNA"/>
</dbReference>
<accession>A0A0C3Q3H3</accession>